<proteinExistence type="predicted"/>
<dbReference type="STRING" id="536227.Ccar_04040"/>
<dbReference type="OrthoDB" id="1935723at2"/>
<evidence type="ECO:0008006" key="3">
    <source>
        <dbReference type="Google" id="ProtNLM"/>
    </source>
</evidence>
<dbReference type="EMBL" id="ACVI01000019">
    <property type="protein sequence ID" value="EET88002.1"/>
    <property type="molecule type" value="Genomic_DNA"/>
</dbReference>
<accession>C6PRV0</accession>
<gene>
    <name evidence="1" type="ORF">CcarbDRAFT_1517</name>
</gene>
<dbReference type="SUPFAM" id="SSF47240">
    <property type="entry name" value="Ferritin-like"/>
    <property type="match status" value="1"/>
</dbReference>
<evidence type="ECO:0000313" key="1">
    <source>
        <dbReference type="EMBL" id="EET88002.1"/>
    </source>
</evidence>
<organism evidence="1 2">
    <name type="scientific">Clostridium carboxidivorans P7</name>
    <dbReference type="NCBI Taxonomy" id="536227"/>
    <lineage>
        <taxon>Bacteria</taxon>
        <taxon>Bacillati</taxon>
        <taxon>Bacillota</taxon>
        <taxon>Clostridia</taxon>
        <taxon>Eubacteriales</taxon>
        <taxon>Clostridiaceae</taxon>
        <taxon>Clostridium</taxon>
    </lineage>
</organism>
<evidence type="ECO:0000313" key="2">
    <source>
        <dbReference type="Proteomes" id="UP000004198"/>
    </source>
</evidence>
<dbReference type="eggNOG" id="ENOG5032W77">
    <property type="taxonomic scope" value="Bacteria"/>
</dbReference>
<dbReference type="RefSeq" id="WP_007060402.1">
    <property type="nucleotide sequence ID" value="NZ_ACVI01000019.1"/>
</dbReference>
<keyword evidence="2" id="KW-1185">Reference proteome</keyword>
<dbReference type="PATRIC" id="fig|536227.13.peg.858"/>
<dbReference type="KEGG" id="cck:Ccar_04040"/>
<dbReference type="Proteomes" id="UP000004198">
    <property type="component" value="Unassembled WGS sequence"/>
</dbReference>
<dbReference type="InterPro" id="IPR009078">
    <property type="entry name" value="Ferritin-like_SF"/>
</dbReference>
<reference evidence="1 2" key="1">
    <citation type="submission" date="2009-06" db="EMBL/GenBank/DDBJ databases">
        <title>The draft genome of Clostridium carboxidivorans P7.</title>
        <authorList>
            <consortium name="US DOE Joint Genome Institute (JGI-PGF)"/>
            <person name="Lucas S."/>
            <person name="Copeland A."/>
            <person name="Lapidus A."/>
            <person name="Glavina del Rio T."/>
            <person name="Tice H."/>
            <person name="Bruce D."/>
            <person name="Goodwin L."/>
            <person name="Pitluck S."/>
            <person name="Larimer F."/>
            <person name="Land M.L."/>
            <person name="Hauser L."/>
            <person name="Hemme C.L."/>
        </authorList>
    </citation>
    <scope>NUCLEOTIDE SEQUENCE [LARGE SCALE GENOMIC DNA]</scope>
    <source>
        <strain evidence="1 2">P7</strain>
    </source>
</reference>
<protein>
    <recommendedName>
        <fullName evidence="3">Rubrerythrin diiron-binding domain-containing protein</fullName>
    </recommendedName>
</protein>
<sequence>MGYNVIDLIDKAINIGIKEKTLYENIGKEKCNIPSIKIMSKILIQEVDKNIQHNECLKKELGDLNPDEIDFGIYDKMSFLINEFNKKVYVAEIINTREYLKFSLGFQKDVYSLIIDLQGRFVKSTRDTDTKTYEILSNMINNKASHIAILEKILK</sequence>
<dbReference type="AlphaFoldDB" id="C6PRV0"/>
<comment type="caution">
    <text evidence="1">The sequence shown here is derived from an EMBL/GenBank/DDBJ whole genome shotgun (WGS) entry which is preliminary data.</text>
</comment>
<name>C6PRV0_9CLOT</name>